<dbReference type="SUPFAM" id="SSF52540">
    <property type="entry name" value="P-loop containing nucleoside triphosphate hydrolases"/>
    <property type="match status" value="1"/>
</dbReference>
<dbReference type="PANTHER" id="PTHR43788:SF8">
    <property type="entry name" value="DNA-BINDING PROTEIN SMUBP-2"/>
    <property type="match status" value="1"/>
</dbReference>
<dbReference type="PANTHER" id="PTHR43788">
    <property type="entry name" value="DNA2/NAM7 HELICASE FAMILY MEMBER"/>
    <property type="match status" value="1"/>
</dbReference>
<gene>
    <name evidence="9" type="ORF">D3273_12205</name>
</gene>
<organism evidence="9 10">
    <name type="scientific">Lichenibacterium minor</name>
    <dbReference type="NCBI Taxonomy" id="2316528"/>
    <lineage>
        <taxon>Bacteria</taxon>
        <taxon>Pseudomonadati</taxon>
        <taxon>Pseudomonadota</taxon>
        <taxon>Alphaproteobacteria</taxon>
        <taxon>Hyphomicrobiales</taxon>
        <taxon>Lichenihabitantaceae</taxon>
        <taxon>Lichenibacterium</taxon>
    </lineage>
</organism>
<keyword evidence="2" id="KW-0547">Nucleotide-binding</keyword>
<protein>
    <submittedName>
        <fullName evidence="9">DNA helicase</fullName>
    </submittedName>
</protein>
<keyword evidence="10" id="KW-1185">Reference proteome</keyword>
<dbReference type="InterPro" id="IPR047187">
    <property type="entry name" value="SF1_C_Upf1"/>
</dbReference>
<evidence type="ECO:0000313" key="9">
    <source>
        <dbReference type="EMBL" id="RYC31639.1"/>
    </source>
</evidence>
<dbReference type="InterPro" id="IPR011335">
    <property type="entry name" value="Restrct_endonuc-II-like"/>
</dbReference>
<keyword evidence="5" id="KW-0067">ATP-binding</keyword>
<evidence type="ECO:0000256" key="1">
    <source>
        <dbReference type="ARBA" id="ARBA00007913"/>
    </source>
</evidence>
<dbReference type="RefSeq" id="WP_129226897.1">
    <property type="nucleotide sequence ID" value="NZ_QYBB01000012.1"/>
</dbReference>
<dbReference type="GO" id="GO:0005524">
    <property type="term" value="F:ATP binding"/>
    <property type="evidence" value="ECO:0007669"/>
    <property type="project" value="UniProtKB-KW"/>
</dbReference>
<reference evidence="9 10" key="1">
    <citation type="submission" date="2018-12" db="EMBL/GenBank/DDBJ databases">
        <authorList>
            <person name="Grouzdev D.S."/>
            <person name="Krutkina M.S."/>
        </authorList>
    </citation>
    <scope>NUCLEOTIDE SEQUENCE [LARGE SCALE GENOMIC DNA]</scope>
    <source>
        <strain evidence="9 10">RmlP026</strain>
    </source>
</reference>
<dbReference type="GO" id="GO:0043139">
    <property type="term" value="F:5'-3' DNA helicase activity"/>
    <property type="evidence" value="ECO:0007669"/>
    <property type="project" value="TreeGrafter"/>
</dbReference>
<dbReference type="InterPro" id="IPR050534">
    <property type="entry name" value="Coronavir_polyprotein_1ab"/>
</dbReference>
<dbReference type="InterPro" id="IPR041677">
    <property type="entry name" value="DNA2/NAM7_AAA_11"/>
</dbReference>
<evidence type="ECO:0000256" key="5">
    <source>
        <dbReference type="ARBA" id="ARBA00022840"/>
    </source>
</evidence>
<dbReference type="Pfam" id="PF18741">
    <property type="entry name" value="MTES_1575"/>
    <property type="match status" value="1"/>
</dbReference>
<dbReference type="Proteomes" id="UP000290759">
    <property type="component" value="Unassembled WGS sequence"/>
</dbReference>
<keyword evidence="4 9" id="KW-0347">Helicase</keyword>
<reference evidence="9 10" key="2">
    <citation type="submission" date="2019-02" db="EMBL/GenBank/DDBJ databases">
        <title>'Lichenibacterium ramalinii' gen. nov. sp. nov., 'Lichenibacterium minor' gen. nov. sp. nov.</title>
        <authorList>
            <person name="Pankratov T."/>
        </authorList>
    </citation>
    <scope>NUCLEOTIDE SEQUENCE [LARGE SCALE GENOMIC DNA]</scope>
    <source>
        <strain evidence="9 10">RmlP026</strain>
    </source>
</reference>
<evidence type="ECO:0000256" key="3">
    <source>
        <dbReference type="ARBA" id="ARBA00022801"/>
    </source>
</evidence>
<evidence type="ECO:0000259" key="7">
    <source>
        <dbReference type="Pfam" id="PF13087"/>
    </source>
</evidence>
<feature type="domain" description="DNA2/NAM7 helicase helicase" evidence="6">
    <location>
        <begin position="400"/>
        <end position="477"/>
    </location>
</feature>
<dbReference type="SUPFAM" id="SSF52980">
    <property type="entry name" value="Restriction endonuclease-like"/>
    <property type="match status" value="1"/>
</dbReference>
<dbReference type="GO" id="GO:0016787">
    <property type="term" value="F:hydrolase activity"/>
    <property type="evidence" value="ECO:0007669"/>
    <property type="project" value="UniProtKB-KW"/>
</dbReference>
<keyword evidence="3" id="KW-0378">Hydrolase</keyword>
<evidence type="ECO:0000259" key="6">
    <source>
        <dbReference type="Pfam" id="PF13086"/>
    </source>
</evidence>
<dbReference type="Pfam" id="PF13087">
    <property type="entry name" value="AAA_12"/>
    <property type="match status" value="1"/>
</dbReference>
<evidence type="ECO:0000256" key="2">
    <source>
        <dbReference type="ARBA" id="ARBA00022741"/>
    </source>
</evidence>
<sequence length="1586" mass="169889">MDLLDYIEQVVRLDERVAFRLADYRMPDGTALALRSAEVAGLPGVATDLRDGEAPAWLAVERLARTRPPAPADALRPWLPEVADPAVPPAAAPEILRTVSAAERAALIAADCAAEEDFAPVPARDGADGHGGFDLRLRFAEQPGLADALAAYRAGPWADWSAEEALRRRTIALYGQLYRLQQLLELGGGEGAVEAVWGIGTVRWRRGGRTVDRPLLECPVELDLAPDGRLSVRPTGAAPRFDLKPYEELACDGMPALDAALRAELAVAEADDGVSPFRPASFASALRVAATRLSAGGTYADAPGHPGDAAPDEPAVAGDWVLYARPRSQHVVLDDIARFRAAARAGLPVSGLAERLVTPPSDAAGEAWAPLGDRFGAEDRDPPAAAGEPAFGEVFFPKPFNDDQVAIVRHLAGADGLVVQGPPGTGKTHTIANIICHAMALGQRVLVVSRGEAALSVLREQLPEKVRPLTIAILSSERQGLRQVEGAIREIQAVVEESRPEIRLSAIRRCEAEIVKIRARIAAVDAEMDGLAAQQSLPLGPDGELPAVLARRVAGDRGARPWFDDAPEVYAAEAGLGDDVLERLRRARAAAAQFLDHCDADLPRADALPTPAGLAAWHEDLLDGERLATAAAAGPVPTLHLPAELADAATRTGTALRDMATAAEAAMARPGLFPLAVAALRGDGSAGAAALRSCCQAWRDIEAERTRLAAAAVDLPPGIADDAEARDAVARARRGERLWPMVSFGHGGSKDRLAAVRVRGRPPGRAGDDWAAIDDALALVDARVALAARWRQFATDAGAPAGADAGDPADAARLLGLAAALATSFDGLGPAARRFPAPDALARDPALARALAAQVEASAASARLVGVAEGIAAAVARFAGQDRTSVMARQILESLVGRADLPADKVSGLWRALLARLGDIAGREPDLAVVRRTADGIAAAGAPRWAARLRSDPSPEALPDDWRLAWDAAAAKRKLARTDGREPLLALARERDALDRRGRKLFVELVRERAFYELERRLSPRVKSALVEYVRALGRLGKGTGKGAGRHRRVARDAMARCYDAVPCWIMPTWRVAEQLPSDMAAFDLVVLDEASQSDVTELPALLRGRKILAVGDDRQVSPTPPFVSQGQVAQLRHRHLRHLPYAALLEPGESLYDLMRAVFPDSRLMLKEHFRCVEPIIRFSMGFYPETLVPLRVPAASERLDPPLVDIFVPHGARDGARKINRAEAEVIVEEVARLIASPEGASRSVGVISLIGSEQAELVRVLLAERIGEEAMQRHRVLCANSAGFQGNERDVVFLSMVADRRRRTTLTALPYEQRFNVAASRARDRLVLVRSVGLDDLAAADLKHRLISHFERPMPVGSAPARDLTERCESGFERDVLARLLALGYRVEPQVGSEGFRIDLVVEDFEGRRLAVECDGDSFHGPERWRDDMRRQRILERVGWRFWRCFASSFYRDPDGVMADLVATLERDGIAPVGGAAGPAAVARVVEHRVAPAPAGPDASPPEDGRAAERIAVGDRVALLFPDRRRLTLRLTDGADDREGGLLSVATALGAAVARADEGDEVEVAEGGSEPVRVLVEAVVRAA</sequence>
<evidence type="ECO:0000259" key="8">
    <source>
        <dbReference type="Pfam" id="PF18741"/>
    </source>
</evidence>
<evidence type="ECO:0000313" key="10">
    <source>
        <dbReference type="Proteomes" id="UP000290759"/>
    </source>
</evidence>
<dbReference type="OrthoDB" id="9757917at2"/>
<accession>A0A4Q2U4Y8</accession>
<name>A0A4Q2U4Y8_9HYPH</name>
<dbReference type="Gene3D" id="3.40.50.300">
    <property type="entry name" value="P-loop containing nucleotide triphosphate hydrolases"/>
    <property type="match status" value="3"/>
</dbReference>
<feature type="domain" description="DNA2/NAM7 helicase-like C-terminal" evidence="7">
    <location>
        <begin position="1154"/>
        <end position="1332"/>
    </location>
</feature>
<comment type="similarity">
    <text evidence="1">Belongs to the DNA2/NAM7 helicase family.</text>
</comment>
<dbReference type="InterPro" id="IPR041679">
    <property type="entry name" value="DNA2/NAM7-like_C"/>
</dbReference>
<dbReference type="CDD" id="cd18808">
    <property type="entry name" value="SF1_C_Upf1"/>
    <property type="match status" value="1"/>
</dbReference>
<dbReference type="EMBL" id="QYBB01000012">
    <property type="protein sequence ID" value="RYC31639.1"/>
    <property type="molecule type" value="Genomic_DNA"/>
</dbReference>
<dbReference type="Gene3D" id="3.40.960.10">
    <property type="entry name" value="VSR Endonuclease"/>
    <property type="match status" value="1"/>
</dbReference>
<dbReference type="Pfam" id="PF13086">
    <property type="entry name" value="AAA_11"/>
    <property type="match status" value="1"/>
</dbReference>
<proteinExistence type="inferred from homology"/>
<dbReference type="InterPro" id="IPR027417">
    <property type="entry name" value="P-loop_NTPase"/>
</dbReference>
<evidence type="ECO:0000256" key="4">
    <source>
        <dbReference type="ARBA" id="ARBA00022806"/>
    </source>
</evidence>
<dbReference type="InterPro" id="IPR049468">
    <property type="entry name" value="Restrct_endonuc-II-like_dom"/>
</dbReference>
<feature type="domain" description="Restriction endonuclease type II-like" evidence="8">
    <location>
        <begin position="1375"/>
        <end position="1468"/>
    </location>
</feature>
<comment type="caution">
    <text evidence="9">The sequence shown here is derived from an EMBL/GenBank/DDBJ whole genome shotgun (WGS) entry which is preliminary data.</text>
</comment>